<dbReference type="EMBL" id="LR778175">
    <property type="protein sequence ID" value="CAB1275597.1"/>
    <property type="molecule type" value="Genomic_DNA"/>
</dbReference>
<gene>
    <name evidence="1" type="ORF">NSCAC_0744</name>
</gene>
<reference evidence="1 2" key="1">
    <citation type="submission" date="2020-03" db="EMBL/GenBank/DDBJ databases">
        <authorList>
            <person name="Picone N."/>
        </authorList>
    </citation>
    <scope>NUCLEOTIDE SEQUENCE [LARGE SCALE GENOMIC DNA]</scope>
    <source>
        <strain evidence="1">NSCAC1</strain>
    </source>
</reference>
<dbReference type="Proteomes" id="UP000516072">
    <property type="component" value="Chromosome"/>
</dbReference>
<dbReference type="KEGG" id="ntg:NSCAC_0744"/>
<sequence length="46" mass="5238">MMVSSIMVESAHCEDSNLAQELVQIVELMKITFYKAKIVYNFKAAI</sequence>
<name>A0A7G1Q975_9GAMM</name>
<accession>A0A7G1Q975</accession>
<keyword evidence="2" id="KW-1185">Reference proteome</keyword>
<evidence type="ECO:0000313" key="1">
    <source>
        <dbReference type="EMBL" id="CAB1275597.1"/>
    </source>
</evidence>
<proteinExistence type="predicted"/>
<dbReference type="AlphaFoldDB" id="A0A7G1Q975"/>
<protein>
    <submittedName>
        <fullName evidence="1">Uncharacterized protein</fullName>
    </submittedName>
</protein>
<organism evidence="1 2">
    <name type="scientific">Candidatus Nitrosacidococcus tergens</name>
    <dbReference type="NCBI Taxonomy" id="553981"/>
    <lineage>
        <taxon>Bacteria</taxon>
        <taxon>Pseudomonadati</taxon>
        <taxon>Pseudomonadota</taxon>
        <taxon>Gammaproteobacteria</taxon>
        <taxon>Chromatiales</taxon>
        <taxon>Chromatiaceae</taxon>
        <taxon>Candidatus Nitrosacidococcus</taxon>
    </lineage>
</organism>
<evidence type="ECO:0000313" key="2">
    <source>
        <dbReference type="Proteomes" id="UP000516072"/>
    </source>
</evidence>